<reference evidence="1" key="1">
    <citation type="journal article" date="2021" name="Proc. Natl. Acad. Sci. U.S.A.">
        <title>A Catalog of Tens of Thousands of Viruses from Human Metagenomes Reveals Hidden Associations with Chronic Diseases.</title>
        <authorList>
            <person name="Tisza M.J."/>
            <person name="Buck C.B."/>
        </authorList>
    </citation>
    <scope>NUCLEOTIDE SEQUENCE</scope>
    <source>
        <strain evidence="1">Ctesc4</strain>
    </source>
</reference>
<organism evidence="1">
    <name type="scientific">Phage sp. ctesc4</name>
    <dbReference type="NCBI Taxonomy" id="2828008"/>
    <lineage>
        <taxon>Viruses</taxon>
    </lineage>
</organism>
<protein>
    <submittedName>
        <fullName evidence="1">Uncharacterized protein</fullName>
    </submittedName>
</protein>
<sequence length="48" mass="5266">MLQALLTIFIAALIVGGLTVSVMILMEPCSVLSEILADWLSEKFSRNK</sequence>
<proteinExistence type="predicted"/>
<dbReference type="EMBL" id="BK032802">
    <property type="protein sequence ID" value="DAF61079.1"/>
    <property type="molecule type" value="Genomic_DNA"/>
</dbReference>
<accession>A0A8S5TDM0</accession>
<evidence type="ECO:0000313" key="1">
    <source>
        <dbReference type="EMBL" id="DAF61079.1"/>
    </source>
</evidence>
<name>A0A8S5TDM0_9VIRU</name>